<keyword evidence="6" id="KW-0143">Chaperone</keyword>
<evidence type="ECO:0000259" key="9">
    <source>
        <dbReference type="Pfam" id="PF02753"/>
    </source>
</evidence>
<dbReference type="FunFam" id="2.60.40.10:FF:000458">
    <property type="entry name" value="Molecular chaperone FimC"/>
    <property type="match status" value="1"/>
</dbReference>
<evidence type="ECO:0000259" key="8">
    <source>
        <dbReference type="Pfam" id="PF00345"/>
    </source>
</evidence>
<accession>A0A5Q2V6S7</accession>
<evidence type="ECO:0000256" key="3">
    <source>
        <dbReference type="ARBA" id="ARBA00022558"/>
    </source>
</evidence>
<evidence type="ECO:0000256" key="5">
    <source>
        <dbReference type="ARBA" id="ARBA00022764"/>
    </source>
</evidence>
<dbReference type="InterPro" id="IPR050643">
    <property type="entry name" value="Periplasmic_pilus_chap"/>
</dbReference>
<dbReference type="SUPFAM" id="SSF49354">
    <property type="entry name" value="PapD-like"/>
    <property type="match status" value="1"/>
</dbReference>
<dbReference type="PRINTS" id="PR00969">
    <property type="entry name" value="CHAPERONPILI"/>
</dbReference>
<dbReference type="Gene3D" id="2.60.40.10">
    <property type="entry name" value="Immunoglobulins"/>
    <property type="match status" value="2"/>
</dbReference>
<dbReference type="PANTHER" id="PTHR30251:SF2">
    <property type="entry name" value="FIMBRIAL CHAPERONE YADV-RELATED"/>
    <property type="match status" value="1"/>
</dbReference>
<evidence type="ECO:0000256" key="7">
    <source>
        <dbReference type="SAM" id="SignalP"/>
    </source>
</evidence>
<dbReference type="PANTHER" id="PTHR30251">
    <property type="entry name" value="PILUS ASSEMBLY CHAPERONE"/>
    <property type="match status" value="1"/>
</dbReference>
<dbReference type="InterPro" id="IPR008962">
    <property type="entry name" value="PapD-like_sf"/>
</dbReference>
<evidence type="ECO:0000256" key="4">
    <source>
        <dbReference type="ARBA" id="ARBA00022729"/>
    </source>
</evidence>
<dbReference type="Pfam" id="PF02753">
    <property type="entry name" value="PapD_C"/>
    <property type="match status" value="1"/>
</dbReference>
<dbReference type="InterPro" id="IPR016148">
    <property type="entry name" value="Pili_assmbl_chaperone_C"/>
</dbReference>
<dbReference type="InterPro" id="IPR013783">
    <property type="entry name" value="Ig-like_fold"/>
</dbReference>
<keyword evidence="5" id="KW-0574">Periplasm</keyword>
<feature type="signal peptide" evidence="7">
    <location>
        <begin position="1"/>
        <end position="22"/>
    </location>
</feature>
<evidence type="ECO:0000256" key="1">
    <source>
        <dbReference type="ARBA" id="ARBA00004418"/>
    </source>
</evidence>
<evidence type="ECO:0000313" key="10">
    <source>
        <dbReference type="EMBL" id="QGH59849.1"/>
    </source>
</evidence>
<dbReference type="InterPro" id="IPR001829">
    <property type="entry name" value="Pili_assmbl_chaperone_bac"/>
</dbReference>
<sequence>MKIIGKSLIAASLLAAFTVAHAGVIVGSTRVIYQAGGKEETLSVRNPEKETPYMIQSWVENVGNSQQAKTFVITPPIFKLDPGQETNLRIVYMGTELPKDRESVFWLDVKSTPGTIKSEDNQLQVSIKSRLKLFYRPVGLQGNSAEAYKHLKFSRQGNQLTVNNPTPYYVSFYSVKVGSNEIKDASMVAPLSNVSWPLNGAAASQVTWQAITDFGDISAVAKSQI</sequence>
<dbReference type="InterPro" id="IPR036316">
    <property type="entry name" value="Pili_assmbl_chap_C_dom_sf"/>
</dbReference>
<dbReference type="GO" id="GO:0071555">
    <property type="term" value="P:cell wall organization"/>
    <property type="evidence" value="ECO:0007669"/>
    <property type="project" value="InterPro"/>
</dbReference>
<evidence type="ECO:0000256" key="2">
    <source>
        <dbReference type="ARBA" id="ARBA00007399"/>
    </source>
</evidence>
<feature type="domain" description="Pili assembly chaperone N-terminal" evidence="8">
    <location>
        <begin position="23"/>
        <end position="140"/>
    </location>
</feature>
<dbReference type="InterPro" id="IPR016147">
    <property type="entry name" value="Pili_assmbl_chaperone_N"/>
</dbReference>
<comment type="similarity">
    <text evidence="2">Belongs to the periplasmic pilus chaperone family.</text>
</comment>
<dbReference type="Proteomes" id="UP000381260">
    <property type="component" value="Chromosome"/>
</dbReference>
<evidence type="ECO:0000313" key="11">
    <source>
        <dbReference type="Proteomes" id="UP000381260"/>
    </source>
</evidence>
<comment type="subcellular location">
    <subcellularLocation>
        <location evidence="1">Periplasm</location>
    </subcellularLocation>
</comment>
<dbReference type="SUPFAM" id="SSF49584">
    <property type="entry name" value="Periplasmic chaperone C-domain"/>
    <property type="match status" value="1"/>
</dbReference>
<reference evidence="10 11" key="1">
    <citation type="submission" date="2019-11" db="EMBL/GenBank/DDBJ databases">
        <title>The Phosphoenolpyruvate Phosphotransferase System Regulates Serratia proteamaculans 336X Biofilm Formation and Wheat Roots colonization.</title>
        <authorList>
            <person name="Liu F."/>
        </authorList>
    </citation>
    <scope>NUCLEOTIDE SEQUENCE [LARGE SCALE GENOMIC DNA]</scope>
    <source>
        <strain evidence="10 11">336X</strain>
    </source>
</reference>
<feature type="chain" id="PRO_5024348098" evidence="7">
    <location>
        <begin position="23"/>
        <end position="225"/>
    </location>
</feature>
<gene>
    <name evidence="10" type="ORF">GHV41_02840</name>
</gene>
<dbReference type="EMBL" id="CP045913">
    <property type="protein sequence ID" value="QGH59849.1"/>
    <property type="molecule type" value="Genomic_DNA"/>
</dbReference>
<organism evidence="10 11">
    <name type="scientific">Serratia proteamaculans</name>
    <dbReference type="NCBI Taxonomy" id="28151"/>
    <lineage>
        <taxon>Bacteria</taxon>
        <taxon>Pseudomonadati</taxon>
        <taxon>Pseudomonadota</taxon>
        <taxon>Gammaproteobacteria</taxon>
        <taxon>Enterobacterales</taxon>
        <taxon>Yersiniaceae</taxon>
        <taxon>Serratia</taxon>
    </lineage>
</organism>
<name>A0A5Q2V6S7_SERPR</name>
<dbReference type="GO" id="GO:0030288">
    <property type="term" value="C:outer membrane-bounded periplasmic space"/>
    <property type="evidence" value="ECO:0007669"/>
    <property type="project" value="InterPro"/>
</dbReference>
<evidence type="ECO:0000256" key="6">
    <source>
        <dbReference type="ARBA" id="ARBA00023186"/>
    </source>
</evidence>
<proteinExistence type="inferred from homology"/>
<dbReference type="AlphaFoldDB" id="A0A5Q2V6S7"/>
<protein>
    <submittedName>
        <fullName evidence="10">Fimbria/pilus periplasmic chaperone</fullName>
    </submittedName>
</protein>
<dbReference type="Pfam" id="PF00345">
    <property type="entry name" value="PapD_N"/>
    <property type="match status" value="1"/>
</dbReference>
<keyword evidence="4 7" id="KW-0732">Signal</keyword>
<keyword evidence="3" id="KW-1029">Fimbrium biogenesis</keyword>
<feature type="domain" description="Pili assembly chaperone C-terminal" evidence="9">
    <location>
        <begin position="162"/>
        <end position="217"/>
    </location>
</feature>